<evidence type="ECO:0000259" key="1">
    <source>
        <dbReference type="Pfam" id="PF14028"/>
    </source>
</evidence>
<name>A0ABS2UMD4_9ACTN</name>
<gene>
    <name evidence="2" type="ORF">JE024_08050</name>
</gene>
<reference evidence="2 3" key="1">
    <citation type="journal article" date="2016" name="Arch. Microbiol.">
        <title>Streptomyces zhihengii sp. nov., isolated from rhizospheric soil of Psammosilene tunicoides.</title>
        <authorList>
            <person name="Huang M.J."/>
            <person name="Fei J.J."/>
            <person name="Salam N."/>
            <person name="Kim C.J."/>
            <person name="Hozzein W.N."/>
            <person name="Xiao M."/>
            <person name="Huang H.Q."/>
            <person name="Li W.J."/>
        </authorList>
    </citation>
    <scope>NUCLEOTIDE SEQUENCE [LARGE SCALE GENOMIC DNA]</scope>
    <source>
        <strain evidence="2 3">YIM T102</strain>
    </source>
</reference>
<dbReference type="RefSeq" id="WP_205372946.1">
    <property type="nucleotide sequence ID" value="NZ_JAFEJA010000001.1"/>
</dbReference>
<dbReference type="EMBL" id="JAFEJA010000001">
    <property type="protein sequence ID" value="MBM9618703.1"/>
    <property type="molecule type" value="Genomic_DNA"/>
</dbReference>
<dbReference type="InterPro" id="IPR023809">
    <property type="entry name" value="Thiopep_bacteriocin_synth_dom"/>
</dbReference>
<keyword evidence="3" id="KW-1185">Reference proteome</keyword>
<sequence>MTHRWLHARVPAPYGTGNHGISHPQPPETLRELIRDLRAADPSSRWFFHWGEAGKNPDIGFWAHSASPELREVENRIRAEVVPAGTDSRIEYLPHSEGAAPHHQEACDIEFADDVATASSELALAVAGEAALTDSDLLALATWHLRHVVALVPESGRKGFLFQCWQFWTEGLTPERRTELCERSRHSAPTLADGLPPMSPEVAGAWDDYLRTLRRAAGAWAAEGAPVNYLLFDHAHLTHRRLRIPAVTEALAARTVRAVLGETGRDTQPIAVPAAALQTA</sequence>
<protein>
    <recommendedName>
        <fullName evidence="1">Thiopeptide-type bacteriocin biosynthesis domain-containing protein</fullName>
    </recommendedName>
</protein>
<dbReference type="Pfam" id="PF14028">
    <property type="entry name" value="Lant_dehydr_C"/>
    <property type="match status" value="1"/>
</dbReference>
<accession>A0ABS2UMD4</accession>
<proteinExistence type="predicted"/>
<feature type="domain" description="Thiopeptide-type bacteriocin biosynthesis" evidence="1">
    <location>
        <begin position="29"/>
        <end position="257"/>
    </location>
</feature>
<dbReference type="Proteomes" id="UP000664109">
    <property type="component" value="Unassembled WGS sequence"/>
</dbReference>
<evidence type="ECO:0000313" key="2">
    <source>
        <dbReference type="EMBL" id="MBM9618703.1"/>
    </source>
</evidence>
<organism evidence="2 3">
    <name type="scientific">Streptomyces zhihengii</name>
    <dbReference type="NCBI Taxonomy" id="1818004"/>
    <lineage>
        <taxon>Bacteria</taxon>
        <taxon>Bacillati</taxon>
        <taxon>Actinomycetota</taxon>
        <taxon>Actinomycetes</taxon>
        <taxon>Kitasatosporales</taxon>
        <taxon>Streptomycetaceae</taxon>
        <taxon>Streptomyces</taxon>
    </lineage>
</organism>
<evidence type="ECO:0000313" key="3">
    <source>
        <dbReference type="Proteomes" id="UP000664109"/>
    </source>
</evidence>
<comment type="caution">
    <text evidence="2">The sequence shown here is derived from an EMBL/GenBank/DDBJ whole genome shotgun (WGS) entry which is preliminary data.</text>
</comment>